<dbReference type="SUPFAM" id="SSF46785">
    <property type="entry name" value="Winged helix' DNA-binding domain"/>
    <property type="match status" value="1"/>
</dbReference>
<proteinExistence type="predicted"/>
<dbReference type="NCBIfam" id="TIGR00738">
    <property type="entry name" value="rrf2_super"/>
    <property type="match status" value="1"/>
</dbReference>
<dbReference type="Proteomes" id="UP000706172">
    <property type="component" value="Unassembled WGS sequence"/>
</dbReference>
<dbReference type="GO" id="GO:0003677">
    <property type="term" value="F:DNA binding"/>
    <property type="evidence" value="ECO:0007669"/>
    <property type="project" value="UniProtKB-KW"/>
</dbReference>
<evidence type="ECO:0000313" key="2">
    <source>
        <dbReference type="EMBL" id="MBG0779472.1"/>
    </source>
</evidence>
<protein>
    <submittedName>
        <fullName evidence="2">Rrf2 family transcriptional regulator</fullName>
    </submittedName>
</protein>
<gene>
    <name evidence="2" type="ORF">H0S81_06050</name>
</gene>
<evidence type="ECO:0000256" key="1">
    <source>
        <dbReference type="ARBA" id="ARBA00023125"/>
    </source>
</evidence>
<dbReference type="GO" id="GO:0003700">
    <property type="term" value="F:DNA-binding transcription factor activity"/>
    <property type="evidence" value="ECO:0007669"/>
    <property type="project" value="TreeGrafter"/>
</dbReference>
<reference evidence="2" key="1">
    <citation type="submission" date="2020-07" db="EMBL/GenBank/DDBJ databases">
        <title>Severe corrosion of carbon steel in oil field produced water can be linked to methanogenic archaea containing a special type of NiFe hydrogenase.</title>
        <authorList>
            <person name="Lahme S."/>
            <person name="Mand J."/>
            <person name="Longwell J."/>
            <person name="Smith R."/>
            <person name="Enning D."/>
        </authorList>
    </citation>
    <scope>NUCLEOTIDE SEQUENCE</scope>
    <source>
        <strain evidence="2">MIC098Bin6</strain>
    </source>
</reference>
<dbReference type="InterPro" id="IPR036390">
    <property type="entry name" value="WH_DNA-bd_sf"/>
</dbReference>
<dbReference type="Pfam" id="PF02082">
    <property type="entry name" value="Rrf2"/>
    <property type="match status" value="1"/>
</dbReference>
<dbReference type="Gene3D" id="1.10.10.10">
    <property type="entry name" value="Winged helix-like DNA-binding domain superfamily/Winged helix DNA-binding domain"/>
    <property type="match status" value="1"/>
</dbReference>
<accession>A0A931CQS9</accession>
<dbReference type="AlphaFoldDB" id="A0A931CQS9"/>
<dbReference type="InterPro" id="IPR036388">
    <property type="entry name" value="WH-like_DNA-bd_sf"/>
</dbReference>
<dbReference type="PROSITE" id="PS51197">
    <property type="entry name" value="HTH_RRF2_2"/>
    <property type="match status" value="1"/>
</dbReference>
<evidence type="ECO:0000313" key="3">
    <source>
        <dbReference type="Proteomes" id="UP000706172"/>
    </source>
</evidence>
<dbReference type="PANTHER" id="PTHR33221">
    <property type="entry name" value="WINGED HELIX-TURN-HELIX TRANSCRIPTIONAL REGULATOR, RRF2 FAMILY"/>
    <property type="match status" value="1"/>
</dbReference>
<dbReference type="GO" id="GO:0005829">
    <property type="term" value="C:cytosol"/>
    <property type="evidence" value="ECO:0007669"/>
    <property type="project" value="TreeGrafter"/>
</dbReference>
<dbReference type="EMBL" id="JACCQK010000325">
    <property type="protein sequence ID" value="MBG0779472.1"/>
    <property type="molecule type" value="Genomic_DNA"/>
</dbReference>
<comment type="caution">
    <text evidence="2">The sequence shown here is derived from an EMBL/GenBank/DDBJ whole genome shotgun (WGS) entry which is preliminary data.</text>
</comment>
<keyword evidence="1" id="KW-0238">DNA-binding</keyword>
<organism evidence="2 3">
    <name type="scientific">Desulfotignum balticum</name>
    <dbReference type="NCBI Taxonomy" id="115781"/>
    <lineage>
        <taxon>Bacteria</taxon>
        <taxon>Pseudomonadati</taxon>
        <taxon>Thermodesulfobacteriota</taxon>
        <taxon>Desulfobacteria</taxon>
        <taxon>Desulfobacterales</taxon>
        <taxon>Desulfobacteraceae</taxon>
        <taxon>Desulfotignum</taxon>
    </lineage>
</organism>
<name>A0A931CQS9_9BACT</name>
<dbReference type="PANTHER" id="PTHR33221:SF5">
    <property type="entry name" value="HTH-TYPE TRANSCRIPTIONAL REGULATOR ISCR"/>
    <property type="match status" value="1"/>
</dbReference>
<sequence>MRLTTKSRYGTRLVIDLALYGKEKSIPLNEVARRQNISIKYLEQLVRKLKQAGMIKSQRGPHGGHSLAKSPSDIRVGDIVRTLEESTAITDCAETDARQCGICNQAGDCLSRWVWVEASQAMFECLDNITVADLLQHPPS</sequence>
<dbReference type="InterPro" id="IPR000944">
    <property type="entry name" value="Tscrpt_reg_Rrf2"/>
</dbReference>